<protein>
    <submittedName>
        <fullName evidence="4">NAD(P)-dependent dehydrogenase (Short-subunit alcohol dehydrogenase family)</fullName>
    </submittedName>
</protein>
<dbReference type="OrthoDB" id="9789398at2"/>
<evidence type="ECO:0000313" key="4">
    <source>
        <dbReference type="EMBL" id="TWE21337.1"/>
    </source>
</evidence>
<organism evidence="4 5">
    <name type="scientific">Kitasatospora atroaurantiaca</name>
    <dbReference type="NCBI Taxonomy" id="285545"/>
    <lineage>
        <taxon>Bacteria</taxon>
        <taxon>Bacillati</taxon>
        <taxon>Actinomycetota</taxon>
        <taxon>Actinomycetes</taxon>
        <taxon>Kitasatosporales</taxon>
        <taxon>Streptomycetaceae</taxon>
        <taxon>Kitasatospora</taxon>
    </lineage>
</organism>
<dbReference type="Gene3D" id="3.40.50.720">
    <property type="entry name" value="NAD(P)-binding Rossmann-like Domain"/>
    <property type="match status" value="1"/>
</dbReference>
<dbReference type="FunFam" id="3.40.50.720:FF:000084">
    <property type="entry name" value="Short-chain dehydrogenase reductase"/>
    <property type="match status" value="1"/>
</dbReference>
<dbReference type="PANTHER" id="PTHR43477">
    <property type="entry name" value="DIHYDROANTICAPSIN 7-DEHYDROGENASE"/>
    <property type="match status" value="1"/>
</dbReference>
<dbReference type="CDD" id="cd05233">
    <property type="entry name" value="SDR_c"/>
    <property type="match status" value="1"/>
</dbReference>
<evidence type="ECO:0000256" key="1">
    <source>
        <dbReference type="ARBA" id="ARBA00006484"/>
    </source>
</evidence>
<dbReference type="PRINTS" id="PR00081">
    <property type="entry name" value="GDHRDH"/>
</dbReference>
<evidence type="ECO:0000256" key="3">
    <source>
        <dbReference type="SAM" id="MobiDB-lite"/>
    </source>
</evidence>
<accession>A0A561F0F1</accession>
<dbReference type="Pfam" id="PF13561">
    <property type="entry name" value="adh_short_C2"/>
    <property type="match status" value="1"/>
</dbReference>
<feature type="region of interest" description="Disordered" evidence="3">
    <location>
        <begin position="235"/>
        <end position="257"/>
    </location>
</feature>
<comment type="caution">
    <text evidence="4">The sequence shown here is derived from an EMBL/GenBank/DDBJ whole genome shotgun (WGS) entry which is preliminary data.</text>
</comment>
<evidence type="ECO:0000256" key="2">
    <source>
        <dbReference type="ARBA" id="ARBA00023002"/>
    </source>
</evidence>
<proteinExistence type="inferred from homology"/>
<dbReference type="InterPro" id="IPR002347">
    <property type="entry name" value="SDR_fam"/>
</dbReference>
<dbReference type="InterPro" id="IPR051122">
    <property type="entry name" value="SDR_DHRS6-like"/>
</dbReference>
<gene>
    <name evidence="4" type="ORF">FB465_6509</name>
</gene>
<keyword evidence="2" id="KW-0560">Oxidoreductase</keyword>
<dbReference type="PANTHER" id="PTHR43477:SF1">
    <property type="entry name" value="DIHYDROANTICAPSIN 7-DEHYDROGENASE"/>
    <property type="match status" value="1"/>
</dbReference>
<dbReference type="AlphaFoldDB" id="A0A561F0F1"/>
<reference evidence="4 5" key="1">
    <citation type="submission" date="2019-06" db="EMBL/GenBank/DDBJ databases">
        <title>Sequencing the genomes of 1000 actinobacteria strains.</title>
        <authorList>
            <person name="Klenk H.-P."/>
        </authorList>
    </citation>
    <scope>NUCLEOTIDE SEQUENCE [LARGE SCALE GENOMIC DNA]</scope>
    <source>
        <strain evidence="4 5">DSM 41649</strain>
    </source>
</reference>
<evidence type="ECO:0000313" key="5">
    <source>
        <dbReference type="Proteomes" id="UP000318416"/>
    </source>
</evidence>
<dbReference type="Proteomes" id="UP000318416">
    <property type="component" value="Unassembled WGS sequence"/>
</dbReference>
<dbReference type="EMBL" id="VIVR01000001">
    <property type="protein sequence ID" value="TWE21337.1"/>
    <property type="molecule type" value="Genomic_DNA"/>
</dbReference>
<comment type="similarity">
    <text evidence="1">Belongs to the short-chain dehydrogenases/reductases (SDR) family.</text>
</comment>
<keyword evidence="5" id="KW-1185">Reference proteome</keyword>
<sequence>MGEPDFAGLAAVVTGGASGIGLATARLLAARGARVACLDVRPDGVPSTLVRAYADVADEQSVRAGVAWAAELLGGIDILVNCAGVGARDGVELGGEEEWRRMFEVGVLGVMRTTRAALPYLRRSPAPAIVNTCSVATAEGLPAQVLSSAVLSSASKGAVRSMTRAMAADLAADGIRVTCVDPGSLTAPVPEPLPDAGSGPSPDRASAEARGRTGHPVTAEQVATAIAYLAGPHAGATTGTDLAVDGGVRGPRLLPRD</sequence>
<feature type="region of interest" description="Disordered" evidence="3">
    <location>
        <begin position="183"/>
        <end position="218"/>
    </location>
</feature>
<name>A0A561F0F1_9ACTN</name>
<dbReference type="GO" id="GO:0016491">
    <property type="term" value="F:oxidoreductase activity"/>
    <property type="evidence" value="ECO:0007669"/>
    <property type="project" value="UniProtKB-KW"/>
</dbReference>
<dbReference type="InterPro" id="IPR036291">
    <property type="entry name" value="NAD(P)-bd_dom_sf"/>
</dbReference>
<dbReference type="SUPFAM" id="SSF51735">
    <property type="entry name" value="NAD(P)-binding Rossmann-fold domains"/>
    <property type="match status" value="1"/>
</dbReference>
<dbReference type="RefSeq" id="WP_145796238.1">
    <property type="nucleotide sequence ID" value="NZ_BAAABR010000025.1"/>
</dbReference>
<dbReference type="PRINTS" id="PR00080">
    <property type="entry name" value="SDRFAMILY"/>
</dbReference>